<feature type="compositionally biased region" description="Pro residues" evidence="7">
    <location>
        <begin position="22"/>
        <end position="37"/>
    </location>
</feature>
<comment type="function">
    <text evidence="6">Transcriptional repressor that regulates multiple aspects of plant growth and development.</text>
</comment>
<feature type="signal peptide" evidence="8">
    <location>
        <begin position="1"/>
        <end position="21"/>
    </location>
</feature>
<dbReference type="NCBIfam" id="TIGR01568">
    <property type="entry name" value="A_thal_3678"/>
    <property type="match status" value="1"/>
</dbReference>
<feature type="chain" id="PRO_5043584440" description="Transcription repressor" evidence="8">
    <location>
        <begin position="22"/>
        <end position="217"/>
    </location>
</feature>
<organism evidence="10 11">
    <name type="scientific">Linum trigynum</name>
    <dbReference type="NCBI Taxonomy" id="586398"/>
    <lineage>
        <taxon>Eukaryota</taxon>
        <taxon>Viridiplantae</taxon>
        <taxon>Streptophyta</taxon>
        <taxon>Embryophyta</taxon>
        <taxon>Tracheophyta</taxon>
        <taxon>Spermatophyta</taxon>
        <taxon>Magnoliopsida</taxon>
        <taxon>eudicotyledons</taxon>
        <taxon>Gunneridae</taxon>
        <taxon>Pentapetalae</taxon>
        <taxon>rosids</taxon>
        <taxon>fabids</taxon>
        <taxon>Malpighiales</taxon>
        <taxon>Linaceae</taxon>
        <taxon>Linum</taxon>
    </lineage>
</organism>
<evidence type="ECO:0000256" key="6">
    <source>
        <dbReference type="RuleBase" id="RU367028"/>
    </source>
</evidence>
<feature type="region of interest" description="Disordered" evidence="7">
    <location>
        <begin position="22"/>
        <end position="42"/>
    </location>
</feature>
<keyword evidence="5 6" id="KW-0539">Nucleus</keyword>
<comment type="subcellular location">
    <subcellularLocation>
        <location evidence="1 6">Nucleus</location>
    </subcellularLocation>
</comment>
<proteinExistence type="predicted"/>
<dbReference type="AlphaFoldDB" id="A0AAV2FFM8"/>
<dbReference type="PANTHER" id="PTHR33057">
    <property type="entry name" value="TRANSCRIPTION REPRESSOR OFP7-RELATED"/>
    <property type="match status" value="1"/>
</dbReference>
<keyword evidence="3 6" id="KW-0805">Transcription regulation</keyword>
<dbReference type="GO" id="GO:0005634">
    <property type="term" value="C:nucleus"/>
    <property type="evidence" value="ECO:0007669"/>
    <property type="project" value="UniProtKB-SubCell"/>
</dbReference>
<keyword evidence="2 6" id="KW-0678">Repressor</keyword>
<feature type="region of interest" description="Disordered" evidence="7">
    <location>
        <begin position="193"/>
        <end position="217"/>
    </location>
</feature>
<gene>
    <name evidence="10" type="ORF">LTRI10_LOCUS37100</name>
</gene>
<evidence type="ECO:0000256" key="8">
    <source>
        <dbReference type="SAM" id="SignalP"/>
    </source>
</evidence>
<name>A0AAV2FFM8_9ROSI</name>
<dbReference type="PROSITE" id="PS51754">
    <property type="entry name" value="OVATE"/>
    <property type="match status" value="1"/>
</dbReference>
<evidence type="ECO:0000256" key="3">
    <source>
        <dbReference type="ARBA" id="ARBA00023015"/>
    </source>
</evidence>
<evidence type="ECO:0000256" key="5">
    <source>
        <dbReference type="ARBA" id="ARBA00023242"/>
    </source>
</evidence>
<evidence type="ECO:0000259" key="9">
    <source>
        <dbReference type="PROSITE" id="PS51754"/>
    </source>
</evidence>
<dbReference type="InterPro" id="IPR038933">
    <property type="entry name" value="Ovate"/>
</dbReference>
<dbReference type="PANTHER" id="PTHR33057:SF175">
    <property type="entry name" value="TRANSCRIPTION REPRESSOR OFP12"/>
    <property type="match status" value="1"/>
</dbReference>
<dbReference type="Pfam" id="PF04844">
    <property type="entry name" value="Ovate"/>
    <property type="match status" value="1"/>
</dbReference>
<evidence type="ECO:0000256" key="1">
    <source>
        <dbReference type="ARBA" id="ARBA00004123"/>
    </source>
</evidence>
<evidence type="ECO:0000256" key="7">
    <source>
        <dbReference type="SAM" id="MobiDB-lite"/>
    </source>
</evidence>
<dbReference type="Proteomes" id="UP001497516">
    <property type="component" value="Chromosome 6"/>
</dbReference>
<dbReference type="EMBL" id="OZ034819">
    <property type="protein sequence ID" value="CAL1396752.1"/>
    <property type="molecule type" value="Genomic_DNA"/>
</dbReference>
<keyword evidence="11" id="KW-1185">Reference proteome</keyword>
<keyword evidence="4 6" id="KW-0804">Transcription</keyword>
<reference evidence="10 11" key="1">
    <citation type="submission" date="2024-04" db="EMBL/GenBank/DDBJ databases">
        <authorList>
            <person name="Fracassetti M."/>
        </authorList>
    </citation>
    <scope>NUCLEOTIDE SEQUENCE [LARGE SCALE GENOMIC DNA]</scope>
</reference>
<feature type="domain" description="OVATE" evidence="9">
    <location>
        <begin position="124"/>
        <end position="187"/>
    </location>
</feature>
<feature type="region of interest" description="Disordered" evidence="7">
    <location>
        <begin position="99"/>
        <end position="120"/>
    </location>
</feature>
<dbReference type="GO" id="GO:0045892">
    <property type="term" value="P:negative regulation of DNA-templated transcription"/>
    <property type="evidence" value="ECO:0007669"/>
    <property type="project" value="UniProtKB-UniRule"/>
</dbReference>
<protein>
    <recommendedName>
        <fullName evidence="6">Transcription repressor</fullName>
    </recommendedName>
    <alternativeName>
        <fullName evidence="6">Ovate family protein</fullName>
    </alternativeName>
</protein>
<dbReference type="InterPro" id="IPR006458">
    <property type="entry name" value="Ovate_C"/>
</dbReference>
<keyword evidence="8" id="KW-0732">Signal</keyword>
<evidence type="ECO:0000256" key="2">
    <source>
        <dbReference type="ARBA" id="ARBA00022491"/>
    </source>
</evidence>
<feature type="compositionally biased region" description="Pro residues" evidence="7">
    <location>
        <begin position="193"/>
        <end position="204"/>
    </location>
</feature>
<sequence>MPTLPFFWRNLLLQCLPTTAPAPFPSEPAGPDPPHPPYADATSSIVFDIPSSAAAAATATSSEYSEHSDHSRPPPDFAAAFASRRFFFSSPGLSNSIFKSHRPDEEVNPPSSRPPPVDGGVVAVKKYSPDPYSDFKKSMEEMIESRRIVDARGNWDYLHQLLSCYLAMNPKNTHGYIVSAFADTVVGLLPSPAPILPPPPPPPEGPRRQCCSSSSIP</sequence>
<evidence type="ECO:0000313" key="10">
    <source>
        <dbReference type="EMBL" id="CAL1396752.1"/>
    </source>
</evidence>
<evidence type="ECO:0000256" key="4">
    <source>
        <dbReference type="ARBA" id="ARBA00023163"/>
    </source>
</evidence>
<accession>A0AAV2FFM8</accession>
<evidence type="ECO:0000313" key="11">
    <source>
        <dbReference type="Proteomes" id="UP001497516"/>
    </source>
</evidence>